<accession>A0A4V5TSG3</accession>
<evidence type="ECO:0008006" key="4">
    <source>
        <dbReference type="Google" id="ProtNLM"/>
    </source>
</evidence>
<proteinExistence type="predicted"/>
<organism evidence="2 3">
    <name type="scientific">Bacillus mycoides</name>
    <dbReference type="NCBI Taxonomy" id="1405"/>
    <lineage>
        <taxon>Bacteria</taxon>
        <taxon>Bacillati</taxon>
        <taxon>Bacillota</taxon>
        <taxon>Bacilli</taxon>
        <taxon>Bacillales</taxon>
        <taxon>Bacillaceae</taxon>
        <taxon>Bacillus</taxon>
        <taxon>Bacillus cereus group</taxon>
    </lineage>
</organism>
<gene>
    <name evidence="2" type="ORF">FC701_07890</name>
</gene>
<feature type="transmembrane region" description="Helical" evidence="1">
    <location>
        <begin position="42"/>
        <end position="61"/>
    </location>
</feature>
<dbReference type="EMBL" id="SZOD01000150">
    <property type="protein sequence ID" value="TKI85953.1"/>
    <property type="molecule type" value="Genomic_DNA"/>
</dbReference>
<dbReference type="Proteomes" id="UP000305524">
    <property type="component" value="Unassembled WGS sequence"/>
</dbReference>
<keyword evidence="1" id="KW-0812">Transmembrane</keyword>
<evidence type="ECO:0000256" key="1">
    <source>
        <dbReference type="SAM" id="Phobius"/>
    </source>
</evidence>
<comment type="caution">
    <text evidence="2">The sequence shown here is derived from an EMBL/GenBank/DDBJ whole genome shotgun (WGS) entry which is preliminary data.</text>
</comment>
<protein>
    <recommendedName>
        <fullName evidence="4">Holin</fullName>
    </recommendedName>
</protein>
<keyword evidence="1" id="KW-0472">Membrane</keyword>
<evidence type="ECO:0000313" key="3">
    <source>
        <dbReference type="Proteomes" id="UP000305524"/>
    </source>
</evidence>
<dbReference type="RefSeq" id="WP_137057327.1">
    <property type="nucleotide sequence ID" value="NZ_SZOD01000150.1"/>
</dbReference>
<dbReference type="AlphaFoldDB" id="A0A4V5TSG3"/>
<evidence type="ECO:0000313" key="2">
    <source>
        <dbReference type="EMBL" id="TKI85953.1"/>
    </source>
</evidence>
<name>A0A4V5TSG3_BACMY</name>
<reference evidence="2 3" key="1">
    <citation type="journal article" date="2019" name="Environ. Microbiol.">
        <title>An active ?-lactamase is a part of an orchestrated cell wall stress resistance network of Bacillus subtilis and related rhizosphere species.</title>
        <authorList>
            <person name="Bucher T."/>
            <person name="Keren-Paz A."/>
            <person name="Hausser J."/>
            <person name="Olender T."/>
            <person name="Cytryn E."/>
            <person name="Kolodkin-Gal I."/>
        </authorList>
    </citation>
    <scope>NUCLEOTIDE SEQUENCE [LARGE SCALE GENOMIC DNA]</scope>
    <source>
        <strain evidence="2 3">I186</strain>
    </source>
</reference>
<sequence>MKEKFKNRGLWVALFALLGMVLMDTVPHFNLGRYQEYVDMTLYILIAAGVVSNPSAGKWFADKRNKGDDKKWDTL</sequence>
<keyword evidence="1" id="KW-1133">Transmembrane helix</keyword>